<dbReference type="AlphaFoldDB" id="A0A2U2HH85"/>
<dbReference type="InterPro" id="IPR000014">
    <property type="entry name" value="PAS"/>
</dbReference>
<organism evidence="3 4">
    <name type="scientific">Massilia glaciei</name>
    <dbReference type="NCBI Taxonomy" id="1524097"/>
    <lineage>
        <taxon>Bacteria</taxon>
        <taxon>Pseudomonadati</taxon>
        <taxon>Pseudomonadota</taxon>
        <taxon>Betaproteobacteria</taxon>
        <taxon>Burkholderiales</taxon>
        <taxon>Oxalobacteraceae</taxon>
        <taxon>Telluria group</taxon>
        <taxon>Massilia</taxon>
    </lineage>
</organism>
<gene>
    <name evidence="3" type="ORF">C7C56_018655</name>
</gene>
<feature type="domain" description="PAC" evidence="1">
    <location>
        <begin position="349"/>
        <end position="405"/>
    </location>
</feature>
<dbReference type="SUPFAM" id="SSF55785">
    <property type="entry name" value="PYP-like sensor domain (PAS domain)"/>
    <property type="match status" value="2"/>
</dbReference>
<dbReference type="Pfam" id="PF13426">
    <property type="entry name" value="PAS_9"/>
    <property type="match status" value="1"/>
</dbReference>
<protein>
    <submittedName>
        <fullName evidence="3">GGDEF domain-containing protein</fullName>
    </submittedName>
</protein>
<feature type="domain" description="GGDEF" evidence="2">
    <location>
        <begin position="437"/>
        <end position="583"/>
    </location>
</feature>
<dbReference type="NCBIfam" id="TIGR00254">
    <property type="entry name" value="GGDEF"/>
    <property type="match status" value="1"/>
</dbReference>
<dbReference type="InterPro" id="IPR052155">
    <property type="entry name" value="Biofilm_reg_signaling"/>
</dbReference>
<dbReference type="InterPro" id="IPR000160">
    <property type="entry name" value="GGDEF_dom"/>
</dbReference>
<dbReference type="Gene3D" id="3.30.450.20">
    <property type="entry name" value="PAS domain"/>
    <property type="match status" value="2"/>
</dbReference>
<dbReference type="SMART" id="SM00267">
    <property type="entry name" value="GGDEF"/>
    <property type="match status" value="1"/>
</dbReference>
<dbReference type="Proteomes" id="UP000241421">
    <property type="component" value="Unassembled WGS sequence"/>
</dbReference>
<keyword evidence="4" id="KW-1185">Reference proteome</keyword>
<evidence type="ECO:0000313" key="4">
    <source>
        <dbReference type="Proteomes" id="UP000241421"/>
    </source>
</evidence>
<dbReference type="InterPro" id="IPR000700">
    <property type="entry name" value="PAS-assoc_C"/>
</dbReference>
<dbReference type="CDD" id="cd01949">
    <property type="entry name" value="GGDEF"/>
    <property type="match status" value="1"/>
</dbReference>
<evidence type="ECO:0000259" key="2">
    <source>
        <dbReference type="PROSITE" id="PS50887"/>
    </source>
</evidence>
<dbReference type="NCBIfam" id="TIGR00229">
    <property type="entry name" value="sensory_box"/>
    <property type="match status" value="2"/>
</dbReference>
<dbReference type="OrthoDB" id="8929028at2"/>
<dbReference type="InterPro" id="IPR029787">
    <property type="entry name" value="Nucleotide_cyclase"/>
</dbReference>
<dbReference type="EMBL" id="PXWF02000259">
    <property type="protein sequence ID" value="PWF45026.1"/>
    <property type="molecule type" value="Genomic_DNA"/>
</dbReference>
<dbReference type="Pfam" id="PF08448">
    <property type="entry name" value="PAS_4"/>
    <property type="match status" value="1"/>
</dbReference>
<evidence type="ECO:0000259" key="1">
    <source>
        <dbReference type="PROSITE" id="PS50113"/>
    </source>
</evidence>
<dbReference type="RefSeq" id="WP_106758869.1">
    <property type="nucleotide sequence ID" value="NZ_PXWF02000259.1"/>
</dbReference>
<sequence length="584" mass="62858">MENDQQDAAFVDLAGALELIGGFAAAATPEALIESALRATQHHAAGHKACVLRTAGQRYRLVAPEQADGAPSYLPPFAQLLLESGHAPGRCPTIREHGALGLPLTGPGGRHLGYLCCWQSGQSSLAPRQLHMLSLIAAALSASLAALSALARERRLLRQIIDNVPDQIYVKDAAGRFIIGNRAAAAGIGVDSPQQLEGRSDLEFFPIACRTRFHEDEQGIIGTGEAIVDQIEESINRAGLRRWYSTTKVPLLDDAGRVHGIVGLSRDVTTRMSSDEAIRLRNRALEASNDAVIITGCREPDYPVSFINPAFERMTGFTPEQARQRSLAALLGLEIGNPSSAGLLEALREQREGRAVLRCPRKDGGVFWSDIRMAPVRDAGGVVSHYVFTISDISKARDTEQQLERLASLDMLTGLPNRRLLLDRLTQALAMGERGGFVVGVAFIDLDRLKHVNDTHGHDAGDAVLRAVGQRVLACVRKCDTVGRLGGDEFVLVSLHNTKASGKQAAAQEGGGLVYITRMLEKIQGKVAQPVAVGGLDLSATCSIGMSLFPRDGKDAETLLRHAENAMNVAKKNGRNKIEFNPEP</sequence>
<dbReference type="InterPro" id="IPR013656">
    <property type="entry name" value="PAS_4"/>
</dbReference>
<proteinExistence type="predicted"/>
<dbReference type="PANTHER" id="PTHR44757:SF2">
    <property type="entry name" value="BIOFILM ARCHITECTURE MAINTENANCE PROTEIN MBAA"/>
    <property type="match status" value="1"/>
</dbReference>
<accession>A0A2U2HH85</accession>
<reference evidence="3 4" key="1">
    <citation type="submission" date="2018-04" db="EMBL/GenBank/DDBJ databases">
        <title>Massilia violaceinigra sp. nov., a novel purple-pigmented bacterium isolated from Tianshan glacier, Xinjiang, China.</title>
        <authorList>
            <person name="Wang H."/>
        </authorList>
    </citation>
    <scope>NUCLEOTIDE SEQUENCE [LARGE SCALE GENOMIC DNA]</scope>
    <source>
        <strain evidence="3 4">B448-2</strain>
    </source>
</reference>
<dbReference type="SMART" id="SM00086">
    <property type="entry name" value="PAC"/>
    <property type="match status" value="2"/>
</dbReference>
<dbReference type="SUPFAM" id="SSF55073">
    <property type="entry name" value="Nucleotide cyclase"/>
    <property type="match status" value="1"/>
</dbReference>
<dbReference type="InterPro" id="IPR043128">
    <property type="entry name" value="Rev_trsase/Diguanyl_cyclase"/>
</dbReference>
<comment type="caution">
    <text evidence="3">The sequence shown here is derived from an EMBL/GenBank/DDBJ whole genome shotgun (WGS) entry which is preliminary data.</text>
</comment>
<dbReference type="InterPro" id="IPR035965">
    <property type="entry name" value="PAS-like_dom_sf"/>
</dbReference>
<dbReference type="PROSITE" id="PS50887">
    <property type="entry name" value="GGDEF"/>
    <property type="match status" value="1"/>
</dbReference>
<dbReference type="SMART" id="SM00091">
    <property type="entry name" value="PAS"/>
    <property type="match status" value="2"/>
</dbReference>
<dbReference type="PANTHER" id="PTHR44757">
    <property type="entry name" value="DIGUANYLATE CYCLASE DGCP"/>
    <property type="match status" value="1"/>
</dbReference>
<feature type="domain" description="PAC" evidence="1">
    <location>
        <begin position="228"/>
        <end position="280"/>
    </location>
</feature>
<dbReference type="SUPFAM" id="SSF55781">
    <property type="entry name" value="GAF domain-like"/>
    <property type="match status" value="1"/>
</dbReference>
<dbReference type="PROSITE" id="PS50113">
    <property type="entry name" value="PAC"/>
    <property type="match status" value="2"/>
</dbReference>
<evidence type="ECO:0000313" key="3">
    <source>
        <dbReference type="EMBL" id="PWF45026.1"/>
    </source>
</evidence>
<dbReference type="InterPro" id="IPR001610">
    <property type="entry name" value="PAC"/>
</dbReference>
<dbReference type="Pfam" id="PF00990">
    <property type="entry name" value="GGDEF"/>
    <property type="match status" value="1"/>
</dbReference>
<name>A0A2U2HH85_9BURK</name>
<dbReference type="CDD" id="cd00130">
    <property type="entry name" value="PAS"/>
    <property type="match status" value="2"/>
</dbReference>
<dbReference type="Gene3D" id="3.30.70.270">
    <property type="match status" value="1"/>
</dbReference>